<gene>
    <name evidence="2" type="ORF">Cme02nite_33570</name>
</gene>
<keyword evidence="1" id="KW-0732">Signal</keyword>
<proteinExistence type="predicted"/>
<feature type="signal peptide" evidence="1">
    <location>
        <begin position="1"/>
        <end position="26"/>
    </location>
</feature>
<reference evidence="2" key="1">
    <citation type="submission" date="2021-01" db="EMBL/GenBank/DDBJ databases">
        <title>Whole genome shotgun sequence of Catellatospora methionotrophica NBRC 14553.</title>
        <authorList>
            <person name="Komaki H."/>
            <person name="Tamura T."/>
        </authorList>
    </citation>
    <scope>NUCLEOTIDE SEQUENCE</scope>
    <source>
        <strain evidence="2">NBRC 14553</strain>
    </source>
</reference>
<evidence type="ECO:0000313" key="2">
    <source>
        <dbReference type="EMBL" id="GIG15025.1"/>
    </source>
</evidence>
<dbReference type="InterPro" id="IPR046256">
    <property type="entry name" value="DUF6289"/>
</dbReference>
<accession>A0A8J3LIB9</accession>
<comment type="caution">
    <text evidence="2">The sequence shown here is derived from an EMBL/GenBank/DDBJ whole genome shotgun (WGS) entry which is preliminary data.</text>
</comment>
<organism evidence="2 3">
    <name type="scientific">Catellatospora methionotrophica</name>
    <dbReference type="NCBI Taxonomy" id="121620"/>
    <lineage>
        <taxon>Bacteria</taxon>
        <taxon>Bacillati</taxon>
        <taxon>Actinomycetota</taxon>
        <taxon>Actinomycetes</taxon>
        <taxon>Micromonosporales</taxon>
        <taxon>Micromonosporaceae</taxon>
        <taxon>Catellatospora</taxon>
    </lineage>
</organism>
<protein>
    <recommendedName>
        <fullName evidence="4">Peptidase inhibitor family I36</fullName>
    </recommendedName>
</protein>
<dbReference type="EMBL" id="BONJ01000019">
    <property type="protein sequence ID" value="GIG15025.1"/>
    <property type="molecule type" value="Genomic_DNA"/>
</dbReference>
<dbReference type="RefSeq" id="WP_166379270.1">
    <property type="nucleotide sequence ID" value="NZ_BAAATT010000005.1"/>
</dbReference>
<dbReference type="AlphaFoldDB" id="A0A8J3LIB9"/>
<evidence type="ECO:0008006" key="4">
    <source>
        <dbReference type="Google" id="ProtNLM"/>
    </source>
</evidence>
<feature type="chain" id="PRO_5035233362" description="Peptidase inhibitor family I36" evidence="1">
    <location>
        <begin position="27"/>
        <end position="85"/>
    </location>
</feature>
<evidence type="ECO:0000256" key="1">
    <source>
        <dbReference type="SAM" id="SignalP"/>
    </source>
</evidence>
<dbReference type="Proteomes" id="UP000660339">
    <property type="component" value="Unassembled WGS sequence"/>
</dbReference>
<name>A0A8J3LIB9_9ACTN</name>
<dbReference type="Pfam" id="PF19806">
    <property type="entry name" value="DUF6289"/>
    <property type="match status" value="1"/>
</dbReference>
<evidence type="ECO:0000313" key="3">
    <source>
        <dbReference type="Proteomes" id="UP000660339"/>
    </source>
</evidence>
<keyword evidence="3" id="KW-1185">Reference proteome</keyword>
<sequence length="85" mass="8937">MVRRLMIAAAVAALGFGIAPASPALAYGQCAANTKCGWLYYADAARTQLQGGHTTNCQGVVLDWGIKAGYSTYLVEGCDDRPPVE</sequence>